<proteinExistence type="inferred from homology"/>
<comment type="subcellular location">
    <subcellularLocation>
        <location evidence="1">Vacuole</location>
    </subcellularLocation>
</comment>
<evidence type="ECO:0000256" key="2">
    <source>
        <dbReference type="ARBA" id="ARBA00009191"/>
    </source>
</evidence>
<accession>A0A438C1M8</accession>
<dbReference type="InterPro" id="IPR011042">
    <property type="entry name" value="6-blade_b-propeller_TolB-like"/>
</dbReference>
<gene>
    <name evidence="6" type="primary">SSL10_10</name>
    <name evidence="6" type="ORF">CK203_075991</name>
</gene>
<protein>
    <submittedName>
        <fullName evidence="6">Protein strictosidine synthase-like 10</fullName>
    </submittedName>
</protein>
<keyword evidence="3" id="KW-0926">Vacuole</keyword>
<dbReference type="AlphaFoldDB" id="A0A438C1M8"/>
<reference evidence="6 7" key="1">
    <citation type="journal article" date="2018" name="PLoS Genet.">
        <title>Population sequencing reveals clonal diversity and ancestral inbreeding in the grapevine cultivar Chardonnay.</title>
        <authorList>
            <person name="Roach M.J."/>
            <person name="Johnson D.L."/>
            <person name="Bohlmann J."/>
            <person name="van Vuuren H.J."/>
            <person name="Jones S.J."/>
            <person name="Pretorius I.S."/>
            <person name="Schmidt S.A."/>
            <person name="Borneman A.R."/>
        </authorList>
    </citation>
    <scope>NUCLEOTIDE SEQUENCE [LARGE SCALE GENOMIC DNA]</scope>
    <source>
        <strain evidence="7">cv. Chardonnay</strain>
        <tissue evidence="6">Leaf</tissue>
    </source>
</reference>
<evidence type="ECO:0000259" key="5">
    <source>
        <dbReference type="Pfam" id="PF03088"/>
    </source>
</evidence>
<dbReference type="Gene3D" id="2.120.10.30">
    <property type="entry name" value="TolB, C-terminal domain"/>
    <property type="match status" value="2"/>
</dbReference>
<sequence>MLHLPTPTIGPEALAFDCSGAGPYASVADGRVLKWQAESAGFVDFTVASPSRSKQLCDGSSDPAKEPTCGRPLGIGFNNKTGDLYIADAYYGLFVVGPDGGRATQLATEAEGVPFREFQNAVLAGDMTGRLMKYDPRTKQVTVLLRGLGLAVGVAINKDGSFVLVSEFIATRIQRYWLRGPKANTSELFLKPTGTPDNIKRNARGEFWVAANIGAEMAAAAPLGLRVSEEGKILQVVAFDTGDITRTISEVHEYNGALYVGSLALPFVGVFTF</sequence>
<dbReference type="PANTHER" id="PTHR10426">
    <property type="entry name" value="STRICTOSIDINE SYNTHASE-RELATED"/>
    <property type="match status" value="1"/>
</dbReference>
<dbReference type="PANTHER" id="PTHR10426:SF57">
    <property type="entry name" value="STRICTOSIDINE SYNTHASE"/>
    <property type="match status" value="1"/>
</dbReference>
<evidence type="ECO:0000313" key="6">
    <source>
        <dbReference type="EMBL" id="RVW17137.1"/>
    </source>
</evidence>
<dbReference type="SUPFAM" id="SSF63829">
    <property type="entry name" value="Calcium-dependent phosphotriesterase"/>
    <property type="match status" value="1"/>
</dbReference>
<evidence type="ECO:0000256" key="1">
    <source>
        <dbReference type="ARBA" id="ARBA00004116"/>
    </source>
</evidence>
<evidence type="ECO:0000313" key="7">
    <source>
        <dbReference type="Proteomes" id="UP000288805"/>
    </source>
</evidence>
<dbReference type="Proteomes" id="UP000288805">
    <property type="component" value="Unassembled WGS sequence"/>
</dbReference>
<dbReference type="InterPro" id="IPR018119">
    <property type="entry name" value="Strictosidine_synth_cons-reg"/>
</dbReference>
<organism evidence="6 7">
    <name type="scientific">Vitis vinifera</name>
    <name type="common">Grape</name>
    <dbReference type="NCBI Taxonomy" id="29760"/>
    <lineage>
        <taxon>Eukaryota</taxon>
        <taxon>Viridiplantae</taxon>
        <taxon>Streptophyta</taxon>
        <taxon>Embryophyta</taxon>
        <taxon>Tracheophyta</taxon>
        <taxon>Spermatophyta</taxon>
        <taxon>Magnoliopsida</taxon>
        <taxon>eudicotyledons</taxon>
        <taxon>Gunneridae</taxon>
        <taxon>Pentapetalae</taxon>
        <taxon>rosids</taxon>
        <taxon>Vitales</taxon>
        <taxon>Vitaceae</taxon>
        <taxon>Viteae</taxon>
        <taxon>Vitis</taxon>
    </lineage>
</organism>
<comment type="caution">
    <text evidence="6">The sequence shown here is derived from an EMBL/GenBank/DDBJ whole genome shotgun (WGS) entry which is preliminary data.</text>
</comment>
<comment type="similarity">
    <text evidence="2">Belongs to the strictosidine synthase family.</text>
</comment>
<dbReference type="GO" id="GO:0005773">
    <property type="term" value="C:vacuole"/>
    <property type="evidence" value="ECO:0007669"/>
    <property type="project" value="UniProtKB-SubCell"/>
</dbReference>
<keyword evidence="4" id="KW-0325">Glycoprotein</keyword>
<dbReference type="EMBL" id="QGNW01002581">
    <property type="protein sequence ID" value="RVW17137.1"/>
    <property type="molecule type" value="Genomic_DNA"/>
</dbReference>
<evidence type="ECO:0000256" key="3">
    <source>
        <dbReference type="ARBA" id="ARBA00022554"/>
    </source>
</evidence>
<evidence type="ECO:0000256" key="4">
    <source>
        <dbReference type="ARBA" id="ARBA00023180"/>
    </source>
</evidence>
<dbReference type="Pfam" id="PF03088">
    <property type="entry name" value="Str_synth"/>
    <property type="match status" value="1"/>
</dbReference>
<feature type="domain" description="Strictosidine synthase conserved region" evidence="5">
    <location>
        <begin position="115"/>
        <end position="180"/>
    </location>
</feature>
<dbReference type="Pfam" id="PF20067">
    <property type="entry name" value="SSL_N"/>
    <property type="match status" value="1"/>
</dbReference>
<name>A0A438C1M8_VITVI</name>